<evidence type="ECO:0000313" key="3">
    <source>
        <dbReference type="Proteomes" id="UP001215598"/>
    </source>
</evidence>
<proteinExistence type="predicted"/>
<feature type="domain" description="Integrase core" evidence="1">
    <location>
        <begin position="13"/>
        <end position="94"/>
    </location>
</feature>
<accession>A0AAD7H9B1</accession>
<dbReference type="AlphaFoldDB" id="A0AAD7H9B1"/>
<reference evidence="2" key="1">
    <citation type="submission" date="2023-03" db="EMBL/GenBank/DDBJ databases">
        <title>Massive genome expansion in bonnet fungi (Mycena s.s.) driven by repeated elements and novel gene families across ecological guilds.</title>
        <authorList>
            <consortium name="Lawrence Berkeley National Laboratory"/>
            <person name="Harder C.B."/>
            <person name="Miyauchi S."/>
            <person name="Viragh M."/>
            <person name="Kuo A."/>
            <person name="Thoen E."/>
            <person name="Andreopoulos B."/>
            <person name="Lu D."/>
            <person name="Skrede I."/>
            <person name="Drula E."/>
            <person name="Henrissat B."/>
            <person name="Morin E."/>
            <person name="Kohler A."/>
            <person name="Barry K."/>
            <person name="LaButti K."/>
            <person name="Morin E."/>
            <person name="Salamov A."/>
            <person name="Lipzen A."/>
            <person name="Mereny Z."/>
            <person name="Hegedus B."/>
            <person name="Baldrian P."/>
            <person name="Stursova M."/>
            <person name="Weitz H."/>
            <person name="Taylor A."/>
            <person name="Grigoriev I.V."/>
            <person name="Nagy L.G."/>
            <person name="Martin F."/>
            <person name="Kauserud H."/>
        </authorList>
    </citation>
    <scope>NUCLEOTIDE SEQUENCE</scope>
    <source>
        <strain evidence="2">CBHHK182m</strain>
    </source>
</reference>
<keyword evidence="3" id="KW-1185">Reference proteome</keyword>
<organism evidence="2 3">
    <name type="scientific">Mycena metata</name>
    <dbReference type="NCBI Taxonomy" id="1033252"/>
    <lineage>
        <taxon>Eukaryota</taxon>
        <taxon>Fungi</taxon>
        <taxon>Dikarya</taxon>
        <taxon>Basidiomycota</taxon>
        <taxon>Agaricomycotina</taxon>
        <taxon>Agaricomycetes</taxon>
        <taxon>Agaricomycetidae</taxon>
        <taxon>Agaricales</taxon>
        <taxon>Marasmiineae</taxon>
        <taxon>Mycenaceae</taxon>
        <taxon>Mycena</taxon>
    </lineage>
</organism>
<gene>
    <name evidence="2" type="ORF">B0H16DRAFT_1667180</name>
</gene>
<protein>
    <recommendedName>
        <fullName evidence="1">Integrase core domain-containing protein</fullName>
    </recommendedName>
</protein>
<dbReference type="InterPro" id="IPR058913">
    <property type="entry name" value="Integrase_dom_put"/>
</dbReference>
<evidence type="ECO:0000313" key="2">
    <source>
        <dbReference type="EMBL" id="KAJ7714928.1"/>
    </source>
</evidence>
<dbReference type="Proteomes" id="UP001215598">
    <property type="component" value="Unassembled WGS sequence"/>
</dbReference>
<dbReference type="EMBL" id="JARKIB010000317">
    <property type="protein sequence ID" value="KAJ7714928.1"/>
    <property type="molecule type" value="Genomic_DNA"/>
</dbReference>
<evidence type="ECO:0000259" key="1">
    <source>
        <dbReference type="Pfam" id="PF24764"/>
    </source>
</evidence>
<comment type="caution">
    <text evidence="2">The sequence shown here is derived from an EMBL/GenBank/DDBJ whole genome shotgun (WGS) entry which is preliminary data.</text>
</comment>
<name>A0AAD7H9B1_9AGAR</name>
<dbReference type="Pfam" id="PF24764">
    <property type="entry name" value="rva_4"/>
    <property type="match status" value="1"/>
</dbReference>
<sequence>MEEHCSVRQGYFRSIHNVRIERLWVDVTAHVGATWSKNFTMLELHHRLDINNVNHIWVLHHLFLPTINHQLTFFAHSSCQHEHALAADLSEEQLEVYGVDWEGLHNDTLLHSQRENIAGETGWTSWLGQVGPSEHLNEVPVESPQGPFYPEQVTVLEAVIPQWCSLAANSVIIHLWSITLAFVIL</sequence>